<protein>
    <recommendedName>
        <fullName evidence="7">Pup--protein ligase</fullName>
        <ecNumber evidence="7">6.3.1.19</ecNumber>
    </recommendedName>
</protein>
<evidence type="ECO:0000313" key="8">
    <source>
        <dbReference type="EMBL" id="PJM72775.1"/>
    </source>
</evidence>
<dbReference type="InterPro" id="IPR004347">
    <property type="entry name" value="Pup_ligase/deamidase"/>
</dbReference>
<dbReference type="GO" id="GO:0070490">
    <property type="term" value="P:protein pupylation"/>
    <property type="evidence" value="ECO:0007669"/>
    <property type="project" value="UniProtKB-UniRule"/>
</dbReference>
<dbReference type="GO" id="GO:0016879">
    <property type="term" value="F:ligase activity, forming carbon-nitrogen bonds"/>
    <property type="evidence" value="ECO:0007669"/>
    <property type="project" value="UniProtKB-UniRule"/>
</dbReference>
<evidence type="ECO:0000256" key="5">
    <source>
        <dbReference type="ARBA" id="ARBA00022840"/>
    </source>
</evidence>
<evidence type="ECO:0000256" key="6">
    <source>
        <dbReference type="ARBA" id="ARBA00022842"/>
    </source>
</evidence>
<evidence type="ECO:0000256" key="7">
    <source>
        <dbReference type="NCBIfam" id="TIGR03686"/>
    </source>
</evidence>
<dbReference type="EC" id="6.3.1.19" evidence="7"/>
<dbReference type="GO" id="GO:0046872">
    <property type="term" value="F:metal ion binding"/>
    <property type="evidence" value="ECO:0007669"/>
    <property type="project" value="UniProtKB-KW"/>
</dbReference>
<keyword evidence="2" id="KW-0479">Metal-binding</keyword>
<dbReference type="Pfam" id="PF03136">
    <property type="entry name" value="Pup_ligase"/>
    <property type="match status" value="1"/>
</dbReference>
<dbReference type="PANTHER" id="PTHR42307">
    <property type="entry name" value="PUP DEAMIDASE/DEPUPYLASE"/>
    <property type="match status" value="1"/>
</dbReference>
<keyword evidence="5" id="KW-0067">ATP-binding</keyword>
<dbReference type="RefSeq" id="WP_100511561.1">
    <property type="nucleotide sequence ID" value="NZ_PEBI01000004.1"/>
</dbReference>
<gene>
    <name evidence="8" type="primary">pafA</name>
    <name evidence="8" type="ORF">CS006_09460</name>
</gene>
<accession>A0A2M9H7K5</accession>
<dbReference type="GO" id="GO:0005524">
    <property type="term" value="F:ATP binding"/>
    <property type="evidence" value="ECO:0007669"/>
    <property type="project" value="UniProtKB-KW"/>
</dbReference>
<reference evidence="8 9" key="1">
    <citation type="submission" date="2017-10" db="EMBL/GenBank/DDBJ databases">
        <title>Draft genome sequences of strains TRE 1, TRE 9, TRE H and TRI 7, isolated from tamarins, belonging to four potential novel Bifidobacterium species.</title>
        <authorList>
            <person name="Mattarelli P."/>
            <person name="Modesto M."/>
            <person name="Puglisi E."/>
            <person name="Morelli L."/>
            <person name="Spezio C."/>
            <person name="Bonetti A."/>
            <person name="Sandri C."/>
        </authorList>
    </citation>
    <scope>NUCLEOTIDE SEQUENCE [LARGE SCALE GENOMIC DNA]</scope>
    <source>
        <strain evidence="9">TRE1</strain>
    </source>
</reference>
<dbReference type="NCBIfam" id="TIGR03686">
    <property type="entry name" value="pupylate_PafA"/>
    <property type="match status" value="1"/>
</dbReference>
<name>A0A2M9H7K5_9BIFI</name>
<dbReference type="PANTHER" id="PTHR42307:SF3">
    <property type="entry name" value="PUP--PROTEIN LIGASE"/>
    <property type="match status" value="1"/>
</dbReference>
<comment type="caution">
    <text evidence="8">The sequence shown here is derived from an EMBL/GenBank/DDBJ whole genome shotgun (WGS) entry which is preliminary data.</text>
</comment>
<dbReference type="EMBL" id="PEBI01000004">
    <property type="protein sequence ID" value="PJM72775.1"/>
    <property type="molecule type" value="Genomic_DNA"/>
</dbReference>
<keyword evidence="1 8" id="KW-0436">Ligase</keyword>
<evidence type="ECO:0000256" key="2">
    <source>
        <dbReference type="ARBA" id="ARBA00022723"/>
    </source>
</evidence>
<proteinExistence type="predicted"/>
<keyword evidence="3" id="KW-0547">Nucleotide-binding</keyword>
<evidence type="ECO:0000313" key="9">
    <source>
        <dbReference type="Proteomes" id="UP000229095"/>
    </source>
</evidence>
<evidence type="ECO:0000256" key="4">
    <source>
        <dbReference type="ARBA" id="ARBA00022786"/>
    </source>
</evidence>
<dbReference type="GO" id="GO:0019941">
    <property type="term" value="P:modification-dependent protein catabolic process"/>
    <property type="evidence" value="ECO:0007669"/>
    <property type="project" value="UniProtKB-UniRule"/>
</dbReference>
<dbReference type="InterPro" id="IPR022279">
    <property type="entry name" value="Pup_ligase"/>
</dbReference>
<dbReference type="AlphaFoldDB" id="A0A2M9H7K5"/>
<evidence type="ECO:0000256" key="3">
    <source>
        <dbReference type="ARBA" id="ARBA00022741"/>
    </source>
</evidence>
<evidence type="ECO:0000256" key="1">
    <source>
        <dbReference type="ARBA" id="ARBA00022598"/>
    </source>
</evidence>
<keyword evidence="6" id="KW-0460">Magnesium</keyword>
<keyword evidence="4" id="KW-0833">Ubl conjugation pathway</keyword>
<dbReference type="GO" id="GO:0010498">
    <property type="term" value="P:proteasomal protein catabolic process"/>
    <property type="evidence" value="ECO:0007669"/>
    <property type="project" value="UniProtKB-UniRule"/>
</dbReference>
<keyword evidence="9" id="KW-1185">Reference proteome</keyword>
<dbReference type="OrthoDB" id="9760627at2"/>
<organism evidence="8 9">
    <name type="scientific">Bifidobacterium primatium</name>
    <dbReference type="NCBI Taxonomy" id="2045438"/>
    <lineage>
        <taxon>Bacteria</taxon>
        <taxon>Bacillati</taxon>
        <taxon>Actinomycetota</taxon>
        <taxon>Actinomycetes</taxon>
        <taxon>Bifidobacteriales</taxon>
        <taxon>Bifidobacteriaceae</taxon>
        <taxon>Bifidobacterium</taxon>
    </lineage>
</organism>
<sequence>MPQLRDSRDTGAEHGHAGAEHAHDFARIFGVETEYGVAVTESDRPVDPGQVAMTMFRPVVSRSRSTNTYLVNGSRLYLDVGSHPEYATAEAVRPMDALAQDLAGERVMRRLALQAQESLHEGYGQRARIHLFKNNVDSAGHSFGCHENYLLRRQVPLSAIEHELVPFLVTRQLFTGAGRFTADPTVEDGFEISQRAEFLDDAVSSSTTRSRPMVNTRDEPHADSDLFRRLHVIVGDSNRSQTATWMKMAITHLVLCVIEEAWRKDAVSECASMTLADPSEAIRAVSRDRTGTAPVTLADGSTTNALAMQRRYHDIVSGFIDRHADAMAAILPDYEQAMALWSQALDAIESGDWRRLASWVDWAAKLQLIQAMRRRDPNLSDARIRQIDFDYHDIVNGTIFPRLERGGFIRTMVDEAHIEQAVEQPPADTRAALRGRFVREALRTDAHWSCDWTHVSLIGPVKLEAEMLDPFDPRPDDAYDAVLDTLRSL</sequence>
<dbReference type="Proteomes" id="UP000229095">
    <property type="component" value="Unassembled WGS sequence"/>
</dbReference>